<feature type="signal peptide" evidence="2">
    <location>
        <begin position="1"/>
        <end position="18"/>
    </location>
</feature>
<accession>A0ABX0G9X2</accession>
<proteinExistence type="predicted"/>
<evidence type="ECO:0000259" key="3">
    <source>
        <dbReference type="Pfam" id="PF13505"/>
    </source>
</evidence>
<evidence type="ECO:0000313" key="5">
    <source>
        <dbReference type="Proteomes" id="UP001515660"/>
    </source>
</evidence>
<protein>
    <submittedName>
        <fullName evidence="4">Porin family protein</fullName>
    </submittedName>
</protein>
<keyword evidence="5" id="KW-1185">Reference proteome</keyword>
<name>A0ABX0G9X2_9RHOB</name>
<organism evidence="4 5">
    <name type="scientific">Rhodobacter calidifons</name>
    <dbReference type="NCBI Taxonomy" id="2715277"/>
    <lineage>
        <taxon>Bacteria</taxon>
        <taxon>Pseudomonadati</taxon>
        <taxon>Pseudomonadota</taxon>
        <taxon>Alphaproteobacteria</taxon>
        <taxon>Rhodobacterales</taxon>
        <taxon>Rhodobacter group</taxon>
        <taxon>Rhodobacter</taxon>
    </lineage>
</organism>
<dbReference type="Pfam" id="PF13505">
    <property type="entry name" value="OMP_b-brl"/>
    <property type="match status" value="1"/>
</dbReference>
<dbReference type="EMBL" id="JAANHS010000010">
    <property type="protein sequence ID" value="NHB77670.1"/>
    <property type="molecule type" value="Genomic_DNA"/>
</dbReference>
<dbReference type="InterPro" id="IPR027385">
    <property type="entry name" value="Beta-barrel_OMP"/>
</dbReference>
<evidence type="ECO:0000256" key="1">
    <source>
        <dbReference type="ARBA" id="ARBA00022729"/>
    </source>
</evidence>
<dbReference type="InterPro" id="IPR011250">
    <property type="entry name" value="OMP/PagP_B-barrel"/>
</dbReference>
<dbReference type="RefSeq" id="WP_207623818.1">
    <property type="nucleotide sequence ID" value="NZ_JAANHS010000010.1"/>
</dbReference>
<feature type="domain" description="Outer membrane protein beta-barrel" evidence="3">
    <location>
        <begin position="29"/>
        <end position="190"/>
    </location>
</feature>
<gene>
    <name evidence="4" type="ORF">G8O29_13170</name>
</gene>
<dbReference type="InterPro" id="IPR023614">
    <property type="entry name" value="Porin_dom_sf"/>
</dbReference>
<evidence type="ECO:0000256" key="2">
    <source>
        <dbReference type="SAM" id="SignalP"/>
    </source>
</evidence>
<sequence length="190" mass="19678">MKSALAALFVLSAGAAQAGGPVAVPADPVVAAPAAAAGYDWTGFYVGLSAMSGDFRNSVGGTSDTNGFGLQAGYLRDFGNLVLGGELAYAKIDYDDFASTESTSTRLKLIGGYGAGRFMPYAFVGLSSAKVTGPLVASDTMTNYGLGAKVAVTQRIAVGLEYLVEDKNDFDGTGLDIKLKEIALRVDYRF</sequence>
<comment type="caution">
    <text evidence="4">The sequence shown here is derived from an EMBL/GenBank/DDBJ whole genome shotgun (WGS) entry which is preliminary data.</text>
</comment>
<dbReference type="Gene3D" id="2.40.160.10">
    <property type="entry name" value="Porin"/>
    <property type="match status" value="1"/>
</dbReference>
<keyword evidence="1 2" id="KW-0732">Signal</keyword>
<evidence type="ECO:0000313" key="4">
    <source>
        <dbReference type="EMBL" id="NHB77670.1"/>
    </source>
</evidence>
<reference evidence="4 5" key="1">
    <citation type="journal article" date="2022" name="Microorganisms">
        <title>Genome Sequence and Characterization of a Xanthorhodopsin-Containing, Aerobic Anoxygenic Phototrophic Rhodobacter Species, Isolated from Mesophilic Conditions at Yellowstone National Park.</title>
        <authorList>
            <person name="Kyndt J.A."/>
            <person name="Robertson S."/>
            <person name="Shoffstall I.B."/>
            <person name="Ramaley R.F."/>
            <person name="Meyer T.E."/>
        </authorList>
    </citation>
    <scope>NUCLEOTIDE SEQUENCE [LARGE SCALE GENOMIC DNA]</scope>
    <source>
        <strain evidence="4 5">M37P</strain>
    </source>
</reference>
<dbReference type="SUPFAM" id="SSF56925">
    <property type="entry name" value="OMPA-like"/>
    <property type="match status" value="1"/>
</dbReference>
<feature type="chain" id="PRO_5046560710" evidence="2">
    <location>
        <begin position="19"/>
        <end position="190"/>
    </location>
</feature>
<dbReference type="Proteomes" id="UP001515660">
    <property type="component" value="Unassembled WGS sequence"/>
</dbReference>